<evidence type="ECO:0000313" key="2">
    <source>
        <dbReference type="Proteomes" id="UP000315827"/>
    </source>
</evidence>
<dbReference type="AlphaFoldDB" id="A0A5C6KCR7"/>
<evidence type="ECO:0000313" key="1">
    <source>
        <dbReference type="EMBL" id="TWV60443.1"/>
    </source>
</evidence>
<comment type="caution">
    <text evidence="1">The sequence shown here is derived from an EMBL/GenBank/DDBJ whole genome shotgun (WGS) entry which is preliminary data.</text>
</comment>
<gene>
    <name evidence="1" type="ORF">FSA05_14335</name>
</gene>
<sequence>MGIDDQNKLVNAGFQIIRKDDYPSPRIKFCTGRNGSWKTYKKFETKAERDRAFALLLKDEKIISD</sequence>
<accession>A0A5C6KCR7</accession>
<name>A0A5C6KCR7_PARDI</name>
<reference evidence="1 2" key="1">
    <citation type="submission" date="2019-07" db="EMBL/GenBank/DDBJ databases">
        <title>Genome sequencing of Parabacteroides distasonis iSURF_7.</title>
        <authorList>
            <person name="Degefu H.N."/>
            <person name="Ruoff K.L."/>
            <person name="Price C.E."/>
            <person name="Valls R.A."/>
            <person name="O'Toole G.A."/>
        </authorList>
    </citation>
    <scope>NUCLEOTIDE SEQUENCE [LARGE SCALE GENOMIC DNA]</scope>
    <source>
        <strain evidence="1 2">CFPLTA003_1B</strain>
    </source>
</reference>
<organism evidence="1 2">
    <name type="scientific">Parabacteroides distasonis</name>
    <dbReference type="NCBI Taxonomy" id="823"/>
    <lineage>
        <taxon>Bacteria</taxon>
        <taxon>Pseudomonadati</taxon>
        <taxon>Bacteroidota</taxon>
        <taxon>Bacteroidia</taxon>
        <taxon>Bacteroidales</taxon>
        <taxon>Tannerellaceae</taxon>
        <taxon>Parabacteroides</taxon>
    </lineage>
</organism>
<proteinExistence type="predicted"/>
<dbReference type="EMBL" id="VOHW01000009">
    <property type="protein sequence ID" value="TWV60443.1"/>
    <property type="molecule type" value="Genomic_DNA"/>
</dbReference>
<dbReference type="Proteomes" id="UP000315827">
    <property type="component" value="Unassembled WGS sequence"/>
</dbReference>
<protein>
    <submittedName>
        <fullName evidence="1">Uncharacterized protein</fullName>
    </submittedName>
</protein>
<dbReference type="RefSeq" id="WP_146348590.1">
    <property type="nucleotide sequence ID" value="NZ_CACRUW010000021.1"/>
</dbReference>